<dbReference type="Proteomes" id="UP000318053">
    <property type="component" value="Unassembled WGS sequence"/>
</dbReference>
<keyword evidence="4" id="KW-1185">Reference proteome</keyword>
<gene>
    <name evidence="3" type="ORF">CA85_12340</name>
</gene>
<feature type="signal peptide" evidence="1">
    <location>
        <begin position="1"/>
        <end position="20"/>
    </location>
</feature>
<dbReference type="EMBL" id="SJPK01000002">
    <property type="protein sequence ID" value="TWT74346.1"/>
    <property type="molecule type" value="Genomic_DNA"/>
</dbReference>
<dbReference type="AlphaFoldDB" id="A0A5C5YF44"/>
<feature type="chain" id="PRO_5022759069" evidence="1">
    <location>
        <begin position="21"/>
        <end position="347"/>
    </location>
</feature>
<dbReference type="Gene3D" id="3.60.21.10">
    <property type="match status" value="1"/>
</dbReference>
<dbReference type="PANTHER" id="PTHR43143:SF5">
    <property type="entry name" value="SECRETED PROTEIN"/>
    <property type="match status" value="1"/>
</dbReference>
<reference evidence="3 4" key="1">
    <citation type="submission" date="2019-02" db="EMBL/GenBank/DDBJ databases">
        <title>Deep-cultivation of Planctomycetes and their phenomic and genomic characterization uncovers novel biology.</title>
        <authorList>
            <person name="Wiegand S."/>
            <person name="Jogler M."/>
            <person name="Boedeker C."/>
            <person name="Pinto D."/>
            <person name="Vollmers J."/>
            <person name="Rivas-Marin E."/>
            <person name="Kohn T."/>
            <person name="Peeters S.H."/>
            <person name="Heuer A."/>
            <person name="Rast P."/>
            <person name="Oberbeckmann S."/>
            <person name="Bunk B."/>
            <person name="Jeske O."/>
            <person name="Meyerdierks A."/>
            <person name="Storesund J.E."/>
            <person name="Kallscheuer N."/>
            <person name="Luecker S."/>
            <person name="Lage O.M."/>
            <person name="Pohl T."/>
            <person name="Merkel B.J."/>
            <person name="Hornburger P."/>
            <person name="Mueller R.-W."/>
            <person name="Bruemmer F."/>
            <person name="Labrenz M."/>
            <person name="Spormann A.M."/>
            <person name="Op Den Camp H."/>
            <person name="Overmann J."/>
            <person name="Amann R."/>
            <person name="Jetten M.S.M."/>
            <person name="Mascher T."/>
            <person name="Medema M.H."/>
            <person name="Devos D.P."/>
            <person name="Kaster A.-K."/>
            <person name="Ovreas L."/>
            <person name="Rohde M."/>
            <person name="Galperin M.Y."/>
            <person name="Jogler C."/>
        </authorList>
    </citation>
    <scope>NUCLEOTIDE SEQUENCE [LARGE SCALE GENOMIC DNA]</scope>
    <source>
        <strain evidence="3 4">CA85</strain>
    </source>
</reference>
<sequence precursor="true">MRIDNLVLPILLASSMTTVAADDAKLAPAPEGAFTIAVIPDTQAYRGQKIKSDENGDEVVRNPIFQTITGWIVENREPQNIVFVSHVGDIVDKNVPEQWAEARQCMDPIHGVIPYGMTVGNHDMASSGDSSLFQKHFPASRFKDFEWYGGSFHPDRPDPAVSGNNANSYQKIRAENIDLLFLHLECNAPDDVLAWADEIMDSHPMHRVIVTTHMDLGPIARPKTNQGYISDPKGRMNWKKRHAKRGNTAVQMWEKCFKKHKNLLLICSGDQRRSQTMHVSARGDHGNVVHSCLSDYSSDGSVRLYRFLPQENRVDVITYNADQGDLTRTTTLVPDEQEHQFSFACSM</sequence>
<dbReference type="InterPro" id="IPR029052">
    <property type="entry name" value="Metallo-depent_PP-like"/>
</dbReference>
<dbReference type="PANTHER" id="PTHR43143">
    <property type="entry name" value="METALLOPHOSPHOESTERASE, CALCINEURIN SUPERFAMILY"/>
    <property type="match status" value="1"/>
</dbReference>
<dbReference type="OrthoDB" id="9772095at2"/>
<comment type="caution">
    <text evidence="3">The sequence shown here is derived from an EMBL/GenBank/DDBJ whole genome shotgun (WGS) entry which is preliminary data.</text>
</comment>
<accession>A0A5C5YF44</accession>
<name>A0A5C5YF44_9BACT</name>
<evidence type="ECO:0000256" key="1">
    <source>
        <dbReference type="SAM" id="SignalP"/>
    </source>
</evidence>
<dbReference type="GO" id="GO:0016787">
    <property type="term" value="F:hydrolase activity"/>
    <property type="evidence" value="ECO:0007669"/>
    <property type="project" value="InterPro"/>
</dbReference>
<dbReference type="InterPro" id="IPR051918">
    <property type="entry name" value="STPP_CPPED1"/>
</dbReference>
<dbReference type="Pfam" id="PF00149">
    <property type="entry name" value="Metallophos"/>
    <property type="match status" value="1"/>
</dbReference>
<dbReference type="SUPFAM" id="SSF56300">
    <property type="entry name" value="Metallo-dependent phosphatases"/>
    <property type="match status" value="1"/>
</dbReference>
<evidence type="ECO:0000313" key="3">
    <source>
        <dbReference type="EMBL" id="TWT74346.1"/>
    </source>
</evidence>
<protein>
    <submittedName>
        <fullName evidence="3">Calcineurin-like phosphoesterase</fullName>
    </submittedName>
</protein>
<dbReference type="InterPro" id="IPR004843">
    <property type="entry name" value="Calcineurin-like_PHP"/>
</dbReference>
<evidence type="ECO:0000313" key="4">
    <source>
        <dbReference type="Proteomes" id="UP000318053"/>
    </source>
</evidence>
<organism evidence="3 4">
    <name type="scientific">Allorhodopirellula solitaria</name>
    <dbReference type="NCBI Taxonomy" id="2527987"/>
    <lineage>
        <taxon>Bacteria</taxon>
        <taxon>Pseudomonadati</taxon>
        <taxon>Planctomycetota</taxon>
        <taxon>Planctomycetia</taxon>
        <taxon>Pirellulales</taxon>
        <taxon>Pirellulaceae</taxon>
        <taxon>Allorhodopirellula</taxon>
    </lineage>
</organism>
<keyword evidence="1" id="KW-0732">Signal</keyword>
<proteinExistence type="predicted"/>
<feature type="domain" description="Calcineurin-like phosphoesterase" evidence="2">
    <location>
        <begin position="35"/>
        <end position="225"/>
    </location>
</feature>
<evidence type="ECO:0000259" key="2">
    <source>
        <dbReference type="Pfam" id="PF00149"/>
    </source>
</evidence>